<keyword evidence="12" id="KW-1185">Reference proteome</keyword>
<accession>A0ABP0GCS6</accession>
<dbReference type="SMART" id="SM00220">
    <property type="entry name" value="S_TKc"/>
    <property type="match status" value="1"/>
</dbReference>
<sequence>MSFFKKILKMGGVETKPKTYSNIKRGENPEAHWEKISELGDGAFGTVYKARHRGDGRLAAAKIIECRNEEELEDFAVEIDILASCNHPNVVKLLDAYYYELNLWVLIEFCDGGALDSIMVELERGLNEDQIKVVCRQTCEALQYLHQRKIIHRDLKAGNILLTMAGDVKLADFGVSAQNEKTIDKRDTFIGTPYWMAPEVIMCETFKDTPYTYSADIWSLGITLIELAQTEPPNHDLNPVRVLLRITKSDAPVLELPEKWSKDFNSFIARCLVKDVLKRATLQELLSHPFIASVDGTKTNGTKIPLVRLIAESNAEVIEEVDDSEDGSGTPDVSRRSLAPSEFELVRSDSDLSQVSERAEAKVVTGGDMQAPQQKQNILEDKPEKKVDKPPVTPNGQIEVTTIVTPTVPDTVVKKNVLDAPTIDESPVEVTSPDVSEKQESPEKVDNKTEETLPVKESKMDACTLPEVDNKSSSVGSMSSLTGNNVKSNLANGDNTKVVNVEHESEENDRLTALPSIGAPPSTHVSNKTVTNTPTNDSPACESLSLLSSVISSVEKPDIENTPHVVEERRNSSISESEKFDPGKASMSSESDVIKVVEETEKNNKASKGTSFHSINKVPDQYKAMLEKNSEKQTQSKEMTSDEANAVDILDQILSSSLADEDTVSVKSLPYASSSRSNSLVSNTPLLSSQRDLEVSKKSDESKNTEAKSSGSPSNDDAVVANPSIKLPVSNGNATQVQSNGTQRSKQQHRTLKKTRRYMIDGVQVTSTTTKIIDELDIENQKEKRVFRRQELQELRKLQRDEQRQLVALNSKLSVQLQQLVQRCEIEMQNLKQQYTTDITQMERLHKSQVEKLEQGQEHKRKELVSNTKKELERERKQFVEHLKQQVKQLKVELDQMPKQQRKEVSKRRKEDLHQKQVNAEKEFNEKQAENMRVSLKELTENQRREIAATEKMCLLKKQDLHRSRECDIWKLEERHLHEKHQTAKQQIKDQYHLQRHQLVVRHDKEQEQMLRHNKRLEEELLNRQRQEKVRLPRIQRTEGKTRLSMFKQSLKIQNERKNDRDQIRQFTLAETKRQKAEKLKLQLKHDAQFKELEARATANIKELTQLQNEKRRLLVEHESEKIKKLDELFSQDLNQWKDNLKPRKKHLEERLKSESDAKSELYKKRLKDRFSIYFSDEEGEEYSLSDFDELDSTTSSTSGSLASGSMDRGSSDAHAFKAPRDQKISHSLSVTNFTSQKSPHLSRAFSSFSSFSAGSGNKPVHKRQLSEPVQPMDADKRLEETFTAQLEEQKKFFGGGATPLEENHAPVVNSKAGNGT</sequence>
<keyword evidence="2" id="KW-0597">Phosphoprotein</keyword>
<feature type="binding site" evidence="7">
    <location>
        <position position="62"/>
    </location>
    <ligand>
        <name>ATP</name>
        <dbReference type="ChEBI" id="CHEBI:30616"/>
    </ligand>
</feature>
<dbReference type="InterPro" id="IPR051585">
    <property type="entry name" value="STE20_Ser/Thr_Kinases"/>
</dbReference>
<dbReference type="Gene3D" id="3.30.200.20">
    <property type="entry name" value="Phosphorylase Kinase, domain 1"/>
    <property type="match status" value="1"/>
</dbReference>
<feature type="coiled-coil region" evidence="8">
    <location>
        <begin position="778"/>
        <end position="834"/>
    </location>
</feature>
<feature type="compositionally biased region" description="Polar residues" evidence="9">
    <location>
        <begin position="481"/>
        <end position="498"/>
    </location>
</feature>
<keyword evidence="5" id="KW-0418">Kinase</keyword>
<evidence type="ECO:0000256" key="4">
    <source>
        <dbReference type="ARBA" id="ARBA00022741"/>
    </source>
</evidence>
<dbReference type="Gene3D" id="1.10.510.10">
    <property type="entry name" value="Transferase(Phosphotransferase) domain 1"/>
    <property type="match status" value="1"/>
</dbReference>
<evidence type="ECO:0000256" key="9">
    <source>
        <dbReference type="SAM" id="MobiDB-lite"/>
    </source>
</evidence>
<feature type="region of interest" description="Disordered" evidence="9">
    <location>
        <begin position="1253"/>
        <end position="1274"/>
    </location>
</feature>
<dbReference type="PANTHER" id="PTHR46538">
    <property type="entry name" value="PROTEIN KINASE DOMAIN-CONTAINING PROTEIN"/>
    <property type="match status" value="1"/>
</dbReference>
<evidence type="ECO:0000256" key="6">
    <source>
        <dbReference type="ARBA" id="ARBA00022840"/>
    </source>
</evidence>
<feature type="compositionally biased region" description="Basic and acidic residues" evidence="9">
    <location>
        <begin position="691"/>
        <end position="706"/>
    </location>
</feature>
<feature type="compositionally biased region" description="Basic and acidic residues" evidence="9">
    <location>
        <begin position="435"/>
        <end position="460"/>
    </location>
</feature>
<evidence type="ECO:0000313" key="12">
    <source>
        <dbReference type="Proteomes" id="UP001642483"/>
    </source>
</evidence>
<evidence type="ECO:0000313" key="11">
    <source>
        <dbReference type="EMBL" id="CAK8689410.1"/>
    </source>
</evidence>
<keyword evidence="6 7" id="KW-0067">ATP-binding</keyword>
<protein>
    <recommendedName>
        <fullName evidence="10">Protein kinase domain-containing protein</fullName>
    </recommendedName>
</protein>
<feature type="compositionally biased region" description="Polar residues" evidence="9">
    <location>
        <begin position="523"/>
        <end position="538"/>
    </location>
</feature>
<evidence type="ECO:0000256" key="8">
    <source>
        <dbReference type="SAM" id="Coils"/>
    </source>
</evidence>
<dbReference type="InterPro" id="IPR011009">
    <property type="entry name" value="Kinase-like_dom_sf"/>
</dbReference>
<feature type="region of interest" description="Disordered" evidence="9">
    <location>
        <begin position="1186"/>
        <end position="1222"/>
    </location>
</feature>
<dbReference type="Proteomes" id="UP001642483">
    <property type="component" value="Unassembled WGS sequence"/>
</dbReference>
<dbReference type="PROSITE" id="PS00107">
    <property type="entry name" value="PROTEIN_KINASE_ATP"/>
    <property type="match status" value="1"/>
</dbReference>
<reference evidence="11 12" key="1">
    <citation type="submission" date="2024-02" db="EMBL/GenBank/DDBJ databases">
        <authorList>
            <person name="Daric V."/>
            <person name="Darras S."/>
        </authorList>
    </citation>
    <scope>NUCLEOTIDE SEQUENCE [LARGE SCALE GENOMIC DNA]</scope>
</reference>
<feature type="compositionally biased region" description="Basic and acidic residues" evidence="9">
    <location>
        <begin position="558"/>
        <end position="582"/>
    </location>
</feature>
<keyword evidence="1" id="KW-0723">Serine/threonine-protein kinase</keyword>
<dbReference type="PANTHER" id="PTHR46538:SF3">
    <property type="entry name" value="PROTEIN KINASE DOMAIN-CONTAINING PROTEIN"/>
    <property type="match status" value="1"/>
</dbReference>
<organism evidence="11 12">
    <name type="scientific">Clavelina lepadiformis</name>
    <name type="common">Light-bulb sea squirt</name>
    <name type="synonym">Ascidia lepadiformis</name>
    <dbReference type="NCBI Taxonomy" id="159417"/>
    <lineage>
        <taxon>Eukaryota</taxon>
        <taxon>Metazoa</taxon>
        <taxon>Chordata</taxon>
        <taxon>Tunicata</taxon>
        <taxon>Ascidiacea</taxon>
        <taxon>Aplousobranchia</taxon>
        <taxon>Clavelinidae</taxon>
        <taxon>Clavelina</taxon>
    </lineage>
</organism>
<keyword evidence="4 7" id="KW-0547">Nucleotide-binding</keyword>
<dbReference type="EMBL" id="CAWYQH010000108">
    <property type="protein sequence ID" value="CAK8689410.1"/>
    <property type="molecule type" value="Genomic_DNA"/>
</dbReference>
<feature type="compositionally biased region" description="Basic and acidic residues" evidence="9">
    <location>
        <begin position="378"/>
        <end position="389"/>
    </location>
</feature>
<proteinExistence type="predicted"/>
<feature type="compositionally biased region" description="Low complexity" evidence="9">
    <location>
        <begin position="673"/>
        <end position="682"/>
    </location>
</feature>
<feature type="domain" description="Protein kinase" evidence="10">
    <location>
        <begin position="33"/>
        <end position="291"/>
    </location>
</feature>
<feature type="region of interest" description="Disordered" evidence="9">
    <location>
        <begin position="423"/>
        <end position="541"/>
    </location>
</feature>
<dbReference type="InterPro" id="IPR017441">
    <property type="entry name" value="Protein_kinase_ATP_BS"/>
</dbReference>
<feature type="coiled-coil region" evidence="8">
    <location>
        <begin position="865"/>
        <end position="942"/>
    </location>
</feature>
<feature type="compositionally biased region" description="Basic and acidic residues" evidence="9">
    <location>
        <begin position="1210"/>
        <end position="1222"/>
    </location>
</feature>
<evidence type="ECO:0000256" key="2">
    <source>
        <dbReference type="ARBA" id="ARBA00022553"/>
    </source>
</evidence>
<evidence type="ECO:0000259" key="10">
    <source>
        <dbReference type="PROSITE" id="PS50011"/>
    </source>
</evidence>
<dbReference type="PROSITE" id="PS50011">
    <property type="entry name" value="PROTEIN_KINASE_DOM"/>
    <property type="match status" value="1"/>
</dbReference>
<feature type="compositionally biased region" description="Polar residues" evidence="9">
    <location>
        <begin position="730"/>
        <end position="745"/>
    </location>
</feature>
<feature type="region of interest" description="Disordered" evidence="9">
    <location>
        <begin position="558"/>
        <end position="591"/>
    </location>
</feature>
<name>A0ABP0GCS6_CLALP</name>
<evidence type="ECO:0000256" key="5">
    <source>
        <dbReference type="ARBA" id="ARBA00022777"/>
    </source>
</evidence>
<keyword evidence="8" id="KW-0175">Coiled coil</keyword>
<feature type="coiled-coil region" evidence="8">
    <location>
        <begin position="1000"/>
        <end position="1027"/>
    </location>
</feature>
<comment type="caution">
    <text evidence="11">The sequence shown here is derived from an EMBL/GenBank/DDBJ whole genome shotgun (WGS) entry which is preliminary data.</text>
</comment>
<dbReference type="InterPro" id="IPR022165">
    <property type="entry name" value="PKK"/>
</dbReference>
<evidence type="ECO:0000256" key="7">
    <source>
        <dbReference type="PROSITE-ProRule" id="PRU10141"/>
    </source>
</evidence>
<evidence type="ECO:0000256" key="1">
    <source>
        <dbReference type="ARBA" id="ARBA00022527"/>
    </source>
</evidence>
<feature type="coiled-coil region" evidence="8">
    <location>
        <begin position="1090"/>
        <end position="1165"/>
    </location>
</feature>
<dbReference type="Pfam" id="PF00069">
    <property type="entry name" value="Pkinase"/>
    <property type="match status" value="1"/>
</dbReference>
<keyword evidence="3" id="KW-0808">Transferase</keyword>
<dbReference type="Pfam" id="PF12474">
    <property type="entry name" value="PKK"/>
    <property type="match status" value="2"/>
</dbReference>
<dbReference type="SUPFAM" id="SSF56112">
    <property type="entry name" value="Protein kinase-like (PK-like)"/>
    <property type="match status" value="1"/>
</dbReference>
<dbReference type="PROSITE" id="PS00108">
    <property type="entry name" value="PROTEIN_KINASE_ST"/>
    <property type="match status" value="1"/>
</dbReference>
<evidence type="ECO:0000256" key="3">
    <source>
        <dbReference type="ARBA" id="ARBA00022679"/>
    </source>
</evidence>
<feature type="region of interest" description="Disordered" evidence="9">
    <location>
        <begin position="671"/>
        <end position="752"/>
    </location>
</feature>
<feature type="compositionally biased region" description="Low complexity" evidence="9">
    <location>
        <begin position="1193"/>
        <end position="1206"/>
    </location>
</feature>
<feature type="region of interest" description="Disordered" evidence="9">
    <location>
        <begin position="1294"/>
        <end position="1317"/>
    </location>
</feature>
<feature type="region of interest" description="Disordered" evidence="9">
    <location>
        <begin position="319"/>
        <end position="396"/>
    </location>
</feature>
<dbReference type="InterPro" id="IPR000719">
    <property type="entry name" value="Prot_kinase_dom"/>
</dbReference>
<gene>
    <name evidence="11" type="ORF">CVLEPA_LOCUS21423</name>
</gene>
<dbReference type="InterPro" id="IPR008271">
    <property type="entry name" value="Ser/Thr_kinase_AS"/>
</dbReference>